<dbReference type="PANTHER" id="PTHR33095:SF14">
    <property type="entry name" value="AR781"/>
    <property type="match status" value="1"/>
</dbReference>
<dbReference type="AlphaFoldDB" id="A0A2R6R3D4"/>
<dbReference type="STRING" id="1590841.A0A2R6R3D4"/>
<sequence length="305" mass="34314">MAVIIPYLCAPISPRNFGEYYFSAPPSPRHVSEFYLDFDDFAVTSNAISVPFDWEEKPGTPKSPNINTSFGDDFAFDVSEELGNKTIPAEELFDGGKIRPFRPPPRSPRKKKEIDTFATEVENTRERTKNDRGRERVSSLSSSNSGRRGARSLSPHRVSKYPWEEEQQLQQKTEKKSPISSKPALSSTTSKGCKKWSLKDFFLFRSASEGRAADRDPLKKYIALFKRREEVKSSSVRSIEGSNSGSNSKRRGPISAHELHYTVNRAVSEDLKKKTFLPYKQGILGRLAFNPAVHALANGFGLSRN</sequence>
<feature type="region of interest" description="Disordered" evidence="1">
    <location>
        <begin position="93"/>
        <end position="191"/>
    </location>
</feature>
<accession>A0A2R6R3D4</accession>
<reference evidence="3" key="2">
    <citation type="journal article" date="2018" name="BMC Genomics">
        <title>A manually annotated Actinidia chinensis var. chinensis (kiwifruit) genome highlights the challenges associated with draft genomes and gene prediction in plants.</title>
        <authorList>
            <person name="Pilkington S.M."/>
            <person name="Crowhurst R."/>
            <person name="Hilario E."/>
            <person name="Nardozza S."/>
            <person name="Fraser L."/>
            <person name="Peng Y."/>
            <person name="Gunaseelan K."/>
            <person name="Simpson R."/>
            <person name="Tahir J."/>
            <person name="Deroles S.C."/>
            <person name="Templeton K."/>
            <person name="Luo Z."/>
            <person name="Davy M."/>
            <person name="Cheng C."/>
            <person name="McNeilage M."/>
            <person name="Scaglione D."/>
            <person name="Liu Y."/>
            <person name="Zhang Q."/>
            <person name="Datson P."/>
            <person name="De Silva N."/>
            <person name="Gardiner S.E."/>
            <person name="Bassett H."/>
            <person name="Chagne D."/>
            <person name="McCallum J."/>
            <person name="Dzierzon H."/>
            <person name="Deng C."/>
            <person name="Wang Y.Y."/>
            <person name="Barron L."/>
            <person name="Manako K."/>
            <person name="Bowen J."/>
            <person name="Foster T.M."/>
            <person name="Erridge Z.A."/>
            <person name="Tiffin H."/>
            <person name="Waite C.N."/>
            <person name="Davies K.M."/>
            <person name="Grierson E.P."/>
            <person name="Laing W.A."/>
            <person name="Kirk R."/>
            <person name="Chen X."/>
            <person name="Wood M."/>
            <person name="Montefiori M."/>
            <person name="Brummell D.A."/>
            <person name="Schwinn K.E."/>
            <person name="Catanach A."/>
            <person name="Fullerton C."/>
            <person name="Li D."/>
            <person name="Meiyalaghan S."/>
            <person name="Nieuwenhuizen N."/>
            <person name="Read N."/>
            <person name="Prakash R."/>
            <person name="Hunter D."/>
            <person name="Zhang H."/>
            <person name="McKenzie M."/>
            <person name="Knabel M."/>
            <person name="Harris A."/>
            <person name="Allan A.C."/>
            <person name="Gleave A."/>
            <person name="Chen A."/>
            <person name="Janssen B.J."/>
            <person name="Plunkett B."/>
            <person name="Ampomah-Dwamena C."/>
            <person name="Voogd C."/>
            <person name="Leif D."/>
            <person name="Lafferty D."/>
            <person name="Souleyre E.J.F."/>
            <person name="Varkonyi-Gasic E."/>
            <person name="Gambi F."/>
            <person name="Hanley J."/>
            <person name="Yao J.L."/>
            <person name="Cheung J."/>
            <person name="David K.M."/>
            <person name="Warren B."/>
            <person name="Marsh K."/>
            <person name="Snowden K.C."/>
            <person name="Lin-Wang K."/>
            <person name="Brian L."/>
            <person name="Martinez-Sanchez M."/>
            <person name="Wang M."/>
            <person name="Ileperuma N."/>
            <person name="Macnee N."/>
            <person name="Campin R."/>
            <person name="McAtee P."/>
            <person name="Drummond R.S.M."/>
            <person name="Espley R.V."/>
            <person name="Ireland H.S."/>
            <person name="Wu R."/>
            <person name="Atkinson R.G."/>
            <person name="Karunairetnam S."/>
            <person name="Bulley S."/>
            <person name="Chunkath S."/>
            <person name="Hanley Z."/>
            <person name="Storey R."/>
            <person name="Thrimawithana A.H."/>
            <person name="Thomson S."/>
            <person name="David C."/>
            <person name="Testolin R."/>
            <person name="Huang H."/>
            <person name="Hellens R.P."/>
            <person name="Schaffer R.J."/>
        </authorList>
    </citation>
    <scope>NUCLEOTIDE SEQUENCE [LARGE SCALE GENOMIC DNA]</scope>
    <source>
        <strain evidence="3">cv. Red5</strain>
    </source>
</reference>
<organism evidence="2 3">
    <name type="scientific">Actinidia chinensis var. chinensis</name>
    <name type="common">Chinese soft-hair kiwi</name>
    <dbReference type="NCBI Taxonomy" id="1590841"/>
    <lineage>
        <taxon>Eukaryota</taxon>
        <taxon>Viridiplantae</taxon>
        <taxon>Streptophyta</taxon>
        <taxon>Embryophyta</taxon>
        <taxon>Tracheophyta</taxon>
        <taxon>Spermatophyta</taxon>
        <taxon>Magnoliopsida</taxon>
        <taxon>eudicotyledons</taxon>
        <taxon>Gunneridae</taxon>
        <taxon>Pentapetalae</taxon>
        <taxon>asterids</taxon>
        <taxon>Ericales</taxon>
        <taxon>Actinidiaceae</taxon>
        <taxon>Actinidia</taxon>
    </lineage>
</organism>
<keyword evidence="3" id="KW-1185">Reference proteome</keyword>
<dbReference type="EMBL" id="NKQK01000010">
    <property type="protein sequence ID" value="PSS19763.1"/>
    <property type="molecule type" value="Genomic_DNA"/>
</dbReference>
<dbReference type="FunCoup" id="A0A2R6R3D4">
    <property type="interactions" value="94"/>
</dbReference>
<evidence type="ECO:0000313" key="2">
    <source>
        <dbReference type="EMBL" id="PSS19763.1"/>
    </source>
</evidence>
<evidence type="ECO:0000256" key="1">
    <source>
        <dbReference type="SAM" id="MobiDB-lite"/>
    </source>
</evidence>
<feature type="compositionally biased region" description="Basic and acidic residues" evidence="1">
    <location>
        <begin position="122"/>
        <end position="137"/>
    </location>
</feature>
<feature type="compositionally biased region" description="Low complexity" evidence="1">
    <location>
        <begin position="138"/>
        <end position="153"/>
    </location>
</feature>
<dbReference type="PANTHER" id="PTHR33095">
    <property type="entry name" value="OS07G0619500 PROTEIN"/>
    <property type="match status" value="1"/>
</dbReference>
<feature type="compositionally biased region" description="Low complexity" evidence="1">
    <location>
        <begin position="235"/>
        <end position="247"/>
    </location>
</feature>
<reference evidence="2 3" key="1">
    <citation type="submission" date="2017-07" db="EMBL/GenBank/DDBJ databases">
        <title>An improved, manually edited Actinidia chinensis var. chinensis (kiwifruit) genome highlights the challenges associated with draft genomes and gene prediction in plants.</title>
        <authorList>
            <person name="Pilkington S."/>
            <person name="Crowhurst R."/>
            <person name="Hilario E."/>
            <person name="Nardozza S."/>
            <person name="Fraser L."/>
            <person name="Peng Y."/>
            <person name="Gunaseelan K."/>
            <person name="Simpson R."/>
            <person name="Tahir J."/>
            <person name="Deroles S."/>
            <person name="Templeton K."/>
            <person name="Luo Z."/>
            <person name="Davy M."/>
            <person name="Cheng C."/>
            <person name="Mcneilage M."/>
            <person name="Scaglione D."/>
            <person name="Liu Y."/>
            <person name="Zhang Q."/>
            <person name="Datson P."/>
            <person name="De Silva N."/>
            <person name="Gardiner S."/>
            <person name="Bassett H."/>
            <person name="Chagne D."/>
            <person name="Mccallum J."/>
            <person name="Dzierzon H."/>
            <person name="Deng C."/>
            <person name="Wang Y.-Y."/>
            <person name="Barron N."/>
            <person name="Manako K."/>
            <person name="Bowen J."/>
            <person name="Foster T."/>
            <person name="Erridge Z."/>
            <person name="Tiffin H."/>
            <person name="Waite C."/>
            <person name="Davies K."/>
            <person name="Grierson E."/>
            <person name="Laing W."/>
            <person name="Kirk R."/>
            <person name="Chen X."/>
            <person name="Wood M."/>
            <person name="Montefiori M."/>
            <person name="Brummell D."/>
            <person name="Schwinn K."/>
            <person name="Catanach A."/>
            <person name="Fullerton C."/>
            <person name="Li D."/>
            <person name="Meiyalaghan S."/>
            <person name="Nieuwenhuizen N."/>
            <person name="Read N."/>
            <person name="Prakash R."/>
            <person name="Hunter D."/>
            <person name="Zhang H."/>
            <person name="Mckenzie M."/>
            <person name="Knabel M."/>
            <person name="Harris A."/>
            <person name="Allan A."/>
            <person name="Chen A."/>
            <person name="Janssen B."/>
            <person name="Plunkett B."/>
            <person name="Dwamena C."/>
            <person name="Voogd C."/>
            <person name="Leif D."/>
            <person name="Lafferty D."/>
            <person name="Souleyre E."/>
            <person name="Varkonyi-Gasic E."/>
            <person name="Gambi F."/>
            <person name="Hanley J."/>
            <person name="Yao J.-L."/>
            <person name="Cheung J."/>
            <person name="David K."/>
            <person name="Warren B."/>
            <person name="Marsh K."/>
            <person name="Snowden K."/>
            <person name="Lin-Wang K."/>
            <person name="Brian L."/>
            <person name="Martinez-Sanchez M."/>
            <person name="Wang M."/>
            <person name="Ileperuma N."/>
            <person name="Macnee N."/>
            <person name="Campin R."/>
            <person name="Mcatee P."/>
            <person name="Drummond R."/>
            <person name="Espley R."/>
            <person name="Ireland H."/>
            <person name="Wu R."/>
            <person name="Atkinson R."/>
            <person name="Karunairetnam S."/>
            <person name="Bulley S."/>
            <person name="Chunkath S."/>
            <person name="Hanley Z."/>
            <person name="Storey R."/>
            <person name="Thrimawithana A."/>
            <person name="Thomson S."/>
            <person name="David C."/>
            <person name="Testolin R."/>
        </authorList>
    </citation>
    <scope>NUCLEOTIDE SEQUENCE [LARGE SCALE GENOMIC DNA]</scope>
    <source>
        <strain evidence="3">cv. Red5</strain>
        <tissue evidence="2">Young leaf</tissue>
    </source>
</reference>
<dbReference type="Proteomes" id="UP000241394">
    <property type="component" value="Chromosome LG10"/>
</dbReference>
<dbReference type="OrthoDB" id="667051at2759"/>
<evidence type="ECO:0000313" key="3">
    <source>
        <dbReference type="Proteomes" id="UP000241394"/>
    </source>
</evidence>
<feature type="region of interest" description="Disordered" evidence="1">
    <location>
        <begin position="235"/>
        <end position="256"/>
    </location>
</feature>
<name>A0A2R6R3D4_ACTCC</name>
<dbReference type="InParanoid" id="A0A2R6R3D4"/>
<dbReference type="OMA" id="PRKFSGC"/>
<protein>
    <submittedName>
        <fullName evidence="2">Ubinuclein-2 like</fullName>
    </submittedName>
</protein>
<gene>
    <name evidence="2" type="ORF">CEY00_Acc11801</name>
</gene>
<proteinExistence type="predicted"/>
<feature type="compositionally biased region" description="Polar residues" evidence="1">
    <location>
        <begin position="178"/>
        <end position="191"/>
    </location>
</feature>
<comment type="caution">
    <text evidence="2">The sequence shown here is derived from an EMBL/GenBank/DDBJ whole genome shotgun (WGS) entry which is preliminary data.</text>
</comment>
<dbReference type="Pfam" id="PF07816">
    <property type="entry name" value="DUF1645"/>
    <property type="match status" value="1"/>
</dbReference>
<dbReference type="InterPro" id="IPR012442">
    <property type="entry name" value="DUF1645_plant"/>
</dbReference>
<dbReference type="Gramene" id="PSS19763">
    <property type="protein sequence ID" value="PSS19763"/>
    <property type="gene ID" value="CEY00_Acc11801"/>
</dbReference>